<sequence>MQPQLAVKIPYENLNSENNGMKQSIALVYKHFSISTYKHTYTVRYLSHYLTHYVLKFKLIGLFHTASSILPNLSIINLIVYDMLGSVS</sequence>
<evidence type="ECO:0000313" key="1">
    <source>
        <dbReference type="EMBL" id="KAK9730591.1"/>
    </source>
</evidence>
<comment type="caution">
    <text evidence="1">The sequence shown here is derived from an EMBL/GenBank/DDBJ whole genome shotgun (WGS) entry which is preliminary data.</text>
</comment>
<protein>
    <submittedName>
        <fullName evidence="1">Uncharacterized protein</fullName>
    </submittedName>
</protein>
<dbReference type="Proteomes" id="UP001458880">
    <property type="component" value="Unassembled WGS sequence"/>
</dbReference>
<gene>
    <name evidence="1" type="ORF">QE152_g14454</name>
</gene>
<accession>A0AAW1L6U5</accession>
<evidence type="ECO:0000313" key="2">
    <source>
        <dbReference type="Proteomes" id="UP001458880"/>
    </source>
</evidence>
<reference evidence="1 2" key="1">
    <citation type="journal article" date="2024" name="BMC Genomics">
        <title>De novo assembly and annotation of Popillia japonica's genome with initial clues to its potential as an invasive pest.</title>
        <authorList>
            <person name="Cucini C."/>
            <person name="Boschi S."/>
            <person name="Funari R."/>
            <person name="Cardaioli E."/>
            <person name="Iannotti N."/>
            <person name="Marturano G."/>
            <person name="Paoli F."/>
            <person name="Bruttini M."/>
            <person name="Carapelli A."/>
            <person name="Frati F."/>
            <person name="Nardi F."/>
        </authorList>
    </citation>
    <scope>NUCLEOTIDE SEQUENCE [LARGE SCALE GENOMIC DNA]</scope>
    <source>
        <strain evidence="1">DMR45628</strain>
    </source>
</reference>
<organism evidence="1 2">
    <name type="scientific">Popillia japonica</name>
    <name type="common">Japanese beetle</name>
    <dbReference type="NCBI Taxonomy" id="7064"/>
    <lineage>
        <taxon>Eukaryota</taxon>
        <taxon>Metazoa</taxon>
        <taxon>Ecdysozoa</taxon>
        <taxon>Arthropoda</taxon>
        <taxon>Hexapoda</taxon>
        <taxon>Insecta</taxon>
        <taxon>Pterygota</taxon>
        <taxon>Neoptera</taxon>
        <taxon>Endopterygota</taxon>
        <taxon>Coleoptera</taxon>
        <taxon>Polyphaga</taxon>
        <taxon>Scarabaeiformia</taxon>
        <taxon>Scarabaeidae</taxon>
        <taxon>Rutelinae</taxon>
        <taxon>Popillia</taxon>
    </lineage>
</organism>
<dbReference type="EMBL" id="JASPKY010000145">
    <property type="protein sequence ID" value="KAK9730591.1"/>
    <property type="molecule type" value="Genomic_DNA"/>
</dbReference>
<name>A0AAW1L6U5_POPJA</name>
<dbReference type="AlphaFoldDB" id="A0AAW1L6U5"/>
<proteinExistence type="predicted"/>
<keyword evidence="2" id="KW-1185">Reference proteome</keyword>